<dbReference type="AlphaFoldDB" id="A0A841L1D8"/>
<dbReference type="Proteomes" id="UP000579281">
    <property type="component" value="Unassembled WGS sequence"/>
</dbReference>
<dbReference type="Gene3D" id="3.90.79.10">
    <property type="entry name" value="Nucleoside Triphosphate Pyrophosphohydrolase"/>
    <property type="match status" value="1"/>
</dbReference>
<dbReference type="RefSeq" id="WP_184312492.1">
    <property type="nucleotide sequence ID" value="NZ_JACHEN010000031.1"/>
</dbReference>
<evidence type="ECO:0000256" key="1">
    <source>
        <dbReference type="ARBA" id="ARBA00005582"/>
    </source>
</evidence>
<comment type="similarity">
    <text evidence="1">Belongs to the Nudix hydrolase family.</text>
</comment>
<proteinExistence type="inferred from homology"/>
<dbReference type="InterPro" id="IPR000086">
    <property type="entry name" value="NUDIX_hydrolase_dom"/>
</dbReference>
<name>A0A841L1D8_9FIRM</name>
<dbReference type="EMBL" id="JACHEN010000031">
    <property type="protein sequence ID" value="MBB6217990.1"/>
    <property type="molecule type" value="Genomic_DNA"/>
</dbReference>
<dbReference type="Pfam" id="PF00293">
    <property type="entry name" value="NUDIX"/>
    <property type="match status" value="1"/>
</dbReference>
<dbReference type="InterPro" id="IPR015797">
    <property type="entry name" value="NUDIX_hydrolase-like_dom_sf"/>
</dbReference>
<keyword evidence="2" id="KW-0378">Hydrolase</keyword>
<dbReference type="PANTHER" id="PTHR43736:SF1">
    <property type="entry name" value="DIHYDRONEOPTERIN TRIPHOSPHATE DIPHOSPHATASE"/>
    <property type="match status" value="1"/>
</dbReference>
<evidence type="ECO:0000313" key="5">
    <source>
        <dbReference type="Proteomes" id="UP000579281"/>
    </source>
</evidence>
<protein>
    <submittedName>
        <fullName evidence="4">Mutator protein MutT</fullName>
    </submittedName>
</protein>
<accession>A0A841L1D8</accession>
<dbReference type="PANTHER" id="PTHR43736">
    <property type="entry name" value="ADP-RIBOSE PYROPHOSPHATASE"/>
    <property type="match status" value="1"/>
</dbReference>
<dbReference type="PROSITE" id="PS51462">
    <property type="entry name" value="NUDIX"/>
    <property type="match status" value="1"/>
</dbReference>
<sequence>MKKEFFFSTKALIINDNKFLAIYKLIDDKKRWDLPGGRMEFGETAEETLAREIREELEIEVKPIKLIDTWEYKPSENFHTTGIIYHCEIIPGEINISDEHDGFDWISIQDIGEIFDRDIFVDRMKSWNWDSIMNSKIVYKCYNND</sequence>
<reference evidence="4 5" key="1">
    <citation type="submission" date="2020-08" db="EMBL/GenBank/DDBJ databases">
        <title>Genomic Encyclopedia of Type Strains, Phase IV (KMG-IV): sequencing the most valuable type-strain genomes for metagenomic binning, comparative biology and taxonomic classification.</title>
        <authorList>
            <person name="Goeker M."/>
        </authorList>
    </citation>
    <scope>NUCLEOTIDE SEQUENCE [LARGE SCALE GENOMIC DNA]</scope>
    <source>
        <strain evidence="4 5">DSM 103526</strain>
    </source>
</reference>
<comment type="caution">
    <text evidence="4">The sequence shown here is derived from an EMBL/GenBank/DDBJ whole genome shotgun (WGS) entry which is preliminary data.</text>
</comment>
<keyword evidence="5" id="KW-1185">Reference proteome</keyword>
<dbReference type="PRINTS" id="PR00502">
    <property type="entry name" value="NUDIXFAMILY"/>
</dbReference>
<feature type="domain" description="Nudix hydrolase" evidence="3">
    <location>
        <begin position="4"/>
        <end position="130"/>
    </location>
</feature>
<evidence type="ECO:0000259" key="3">
    <source>
        <dbReference type="PROSITE" id="PS51462"/>
    </source>
</evidence>
<evidence type="ECO:0000256" key="2">
    <source>
        <dbReference type="ARBA" id="ARBA00022801"/>
    </source>
</evidence>
<dbReference type="GO" id="GO:0016787">
    <property type="term" value="F:hydrolase activity"/>
    <property type="evidence" value="ECO:0007669"/>
    <property type="project" value="UniProtKB-KW"/>
</dbReference>
<evidence type="ECO:0000313" key="4">
    <source>
        <dbReference type="EMBL" id="MBB6217990.1"/>
    </source>
</evidence>
<organism evidence="4 5">
    <name type="scientific">Anaerosolibacter carboniphilus</name>
    <dbReference type="NCBI Taxonomy" id="1417629"/>
    <lineage>
        <taxon>Bacteria</taxon>
        <taxon>Bacillati</taxon>
        <taxon>Bacillota</taxon>
        <taxon>Clostridia</taxon>
        <taxon>Peptostreptococcales</taxon>
        <taxon>Thermotaleaceae</taxon>
        <taxon>Anaerosolibacter</taxon>
    </lineage>
</organism>
<dbReference type="SUPFAM" id="SSF55811">
    <property type="entry name" value="Nudix"/>
    <property type="match status" value="1"/>
</dbReference>
<gene>
    <name evidence="4" type="ORF">HNQ80_004127</name>
</gene>
<dbReference type="InterPro" id="IPR020476">
    <property type="entry name" value="Nudix_hydrolase"/>
</dbReference>